<name>A0ABU0LZ35_9BACT</name>
<evidence type="ECO:0000313" key="2">
    <source>
        <dbReference type="EMBL" id="MDQ0513964.1"/>
    </source>
</evidence>
<organism evidence="2 3">
    <name type="scientific">Mycoplasmoides fastidiosum</name>
    <dbReference type="NCBI Taxonomy" id="92758"/>
    <lineage>
        <taxon>Bacteria</taxon>
        <taxon>Bacillati</taxon>
        <taxon>Mycoplasmatota</taxon>
        <taxon>Mycoplasmoidales</taxon>
        <taxon>Mycoplasmoidaceae</taxon>
        <taxon>Mycoplasmoides</taxon>
    </lineage>
</organism>
<evidence type="ECO:0000313" key="3">
    <source>
        <dbReference type="Proteomes" id="UP001240643"/>
    </source>
</evidence>
<evidence type="ECO:0000256" key="1">
    <source>
        <dbReference type="SAM" id="Phobius"/>
    </source>
</evidence>
<dbReference type="EMBL" id="JAUSWO010000001">
    <property type="protein sequence ID" value="MDQ0513964.1"/>
    <property type="molecule type" value="Genomic_DNA"/>
</dbReference>
<sequence length="177" mass="19554">MNETYNFQPETNLLLQKVKTWIIVKLVLHSLGLLFVIISVGIAVSAALQLGVPGQGIAGLSDLNITGWLSNPALIANQNSGQVFVLFVIGIALFANLIIAIFLYLNSAKLMNTPDFQANLETRLSNLNNLALISLIFQYIFPLVSFISDIVFCHRVRKFTANKAHKPKQNKNSTENN</sequence>
<dbReference type="Proteomes" id="UP001240643">
    <property type="component" value="Unassembled WGS sequence"/>
</dbReference>
<reference evidence="2" key="1">
    <citation type="submission" date="2023-07" db="EMBL/GenBank/DDBJ databases">
        <title>Genomic Encyclopedia of Type Strains, Phase IV (KMG-IV): sequencing the most valuable type-strain genomes for metagenomic binning, comparative biology and taxonomic classification.</title>
        <authorList>
            <person name="Goeker M."/>
        </authorList>
    </citation>
    <scope>NUCLEOTIDE SEQUENCE [LARGE SCALE GENOMIC DNA]</scope>
    <source>
        <strain evidence="2">DSM 21204</strain>
    </source>
</reference>
<keyword evidence="3" id="KW-1185">Reference proteome</keyword>
<feature type="transmembrane region" description="Helical" evidence="1">
    <location>
        <begin position="20"/>
        <end position="48"/>
    </location>
</feature>
<feature type="transmembrane region" description="Helical" evidence="1">
    <location>
        <begin position="83"/>
        <end position="105"/>
    </location>
</feature>
<feature type="transmembrane region" description="Helical" evidence="1">
    <location>
        <begin position="130"/>
        <end position="153"/>
    </location>
</feature>
<keyword evidence="1" id="KW-0812">Transmembrane</keyword>
<accession>A0ABU0LZ35</accession>
<dbReference type="RefSeq" id="WP_256547342.1">
    <property type="nucleotide sequence ID" value="NZ_CP101809.1"/>
</dbReference>
<gene>
    <name evidence="2" type="ORF">J2Z62_000402</name>
</gene>
<protein>
    <submittedName>
        <fullName evidence="2">Membrane protein</fullName>
    </submittedName>
</protein>
<comment type="caution">
    <text evidence="2">The sequence shown here is derived from an EMBL/GenBank/DDBJ whole genome shotgun (WGS) entry which is preliminary data.</text>
</comment>
<keyword evidence="1" id="KW-0472">Membrane</keyword>
<proteinExistence type="predicted"/>
<keyword evidence="1" id="KW-1133">Transmembrane helix</keyword>